<name>A0A286U4M3_9BACT</name>
<dbReference type="InterPro" id="IPR003251">
    <property type="entry name" value="Rr_diiron-bd_dom"/>
</dbReference>
<evidence type="ECO:0000313" key="2">
    <source>
        <dbReference type="EMBL" id="GAX63077.1"/>
    </source>
</evidence>
<evidence type="ECO:0000313" key="3">
    <source>
        <dbReference type="Proteomes" id="UP000218542"/>
    </source>
</evidence>
<organism evidence="2 3">
    <name type="scientific">Candidatus Scalindua japonica</name>
    <dbReference type="NCBI Taxonomy" id="1284222"/>
    <lineage>
        <taxon>Bacteria</taxon>
        <taxon>Pseudomonadati</taxon>
        <taxon>Planctomycetota</taxon>
        <taxon>Candidatus Brocadiia</taxon>
        <taxon>Candidatus Brocadiales</taxon>
        <taxon>Candidatus Scalinduaceae</taxon>
        <taxon>Candidatus Scalindua</taxon>
    </lineage>
</organism>
<feature type="domain" description="Rubrerythrin diiron-binding" evidence="1">
    <location>
        <begin position="170"/>
        <end position="294"/>
    </location>
</feature>
<dbReference type="Proteomes" id="UP000218542">
    <property type="component" value="Unassembled WGS sequence"/>
</dbReference>
<dbReference type="GO" id="GO:0046872">
    <property type="term" value="F:metal ion binding"/>
    <property type="evidence" value="ECO:0007669"/>
    <property type="project" value="InterPro"/>
</dbReference>
<dbReference type="InterPro" id="IPR012347">
    <property type="entry name" value="Ferritin-like"/>
</dbReference>
<sequence length="312" mass="36120">MGVAEEQNPLLKDIKSAIISELVTYEFYSRSSVSVNIISGMHAFQEMMLEEETHLIMLKEEYKLLGGNEEFKYDPHEYGGIALPSLDADATVALDLAITDELASIKMYSDYLQKYKGTEAEYTLEKLLNDEMKHLGYWDEIYKNITGKSFVPNVPGKPIHTFTKDDLGVIETALKAENAAYDFYKNAIGKTEIIDGSHAFQHMAGEEKIHVEKLENEYFRLVNEKPQLKNQDQGHAAKIEKDTDALVALELSIKEEKSSLRRYLELEERCTNTRLREVIWELIESEWGHIKQWRNTHRDIREKNFPIYTSYH</sequence>
<dbReference type="Gene3D" id="1.20.1260.10">
    <property type="match status" value="2"/>
</dbReference>
<proteinExistence type="predicted"/>
<evidence type="ECO:0000259" key="1">
    <source>
        <dbReference type="Pfam" id="PF02915"/>
    </source>
</evidence>
<dbReference type="InterPro" id="IPR009078">
    <property type="entry name" value="Ferritin-like_SF"/>
</dbReference>
<dbReference type="GO" id="GO:0016491">
    <property type="term" value="F:oxidoreductase activity"/>
    <property type="evidence" value="ECO:0007669"/>
    <property type="project" value="InterPro"/>
</dbReference>
<gene>
    <name evidence="2" type="primary">yhjR</name>
    <name evidence="2" type="ORF">SCALIN_C47_0048</name>
</gene>
<dbReference type="SUPFAM" id="SSF47240">
    <property type="entry name" value="Ferritin-like"/>
    <property type="match status" value="2"/>
</dbReference>
<keyword evidence="3" id="KW-1185">Reference proteome</keyword>
<protein>
    <recommendedName>
        <fullName evidence="1">Rubrerythrin diiron-binding domain-containing protein</fullName>
    </recommendedName>
</protein>
<dbReference type="EMBL" id="BAOS01000047">
    <property type="protein sequence ID" value="GAX63077.1"/>
    <property type="molecule type" value="Genomic_DNA"/>
</dbReference>
<accession>A0A286U4M3</accession>
<dbReference type="PANTHER" id="PTHR33531:SF7">
    <property type="entry name" value="HYPOTHETICAL MEMBRANE PROTEIN, CONSERVED"/>
    <property type="match status" value="1"/>
</dbReference>
<dbReference type="AlphaFoldDB" id="A0A286U4M3"/>
<reference evidence="3" key="1">
    <citation type="journal article" date="2017" name="Environ. Microbiol. Rep.">
        <title>Genetic Diversity of Marine Anaerobic Ammonium-Oxidizing Bacteria as Revealed by Genomic and Proteomic Analyses of 'Candidatus Scalindua japonica'.</title>
        <authorList>
            <person name="Oshiki M."/>
            <person name="Mizuto K."/>
            <person name="Kimura Z."/>
            <person name="Kindaichi T."/>
            <person name="Satoh H."/>
            <person name="Okabe S."/>
        </authorList>
    </citation>
    <scope>NUCLEOTIDE SEQUENCE [LARGE SCALE GENOMIC DNA]</scope>
    <source>
        <strain evidence="3">husup-a2</strain>
    </source>
</reference>
<comment type="caution">
    <text evidence="2">The sequence shown here is derived from an EMBL/GenBank/DDBJ whole genome shotgun (WGS) entry which is preliminary data.</text>
</comment>
<dbReference type="RefSeq" id="WP_096896473.1">
    <property type="nucleotide sequence ID" value="NZ_BAOS01000047.1"/>
</dbReference>
<dbReference type="PANTHER" id="PTHR33531">
    <property type="entry name" value="RUBRERYTHRIN SUBFAMILY"/>
    <property type="match status" value="1"/>
</dbReference>
<dbReference type="Pfam" id="PF02915">
    <property type="entry name" value="Rubrerythrin"/>
    <property type="match status" value="1"/>
</dbReference>